<dbReference type="InterPro" id="IPR002933">
    <property type="entry name" value="Peptidase_M20"/>
</dbReference>
<feature type="binding site" evidence="3">
    <location>
        <position position="189"/>
    </location>
    <ligand>
        <name>Zn(2+)</name>
        <dbReference type="ChEBI" id="CHEBI:29105"/>
        <label>1</label>
    </ligand>
</feature>
<dbReference type="EMBL" id="LGSZ01000048">
    <property type="protein sequence ID" value="KPH79504.1"/>
    <property type="molecule type" value="Genomic_DNA"/>
</dbReference>
<feature type="binding site" evidence="3">
    <location>
        <position position="381"/>
    </location>
    <ligand>
        <name>Zn(2+)</name>
        <dbReference type="ChEBI" id="CHEBI:29105"/>
        <label>2</label>
    </ligand>
</feature>
<keyword evidence="2" id="KW-0378">Hydrolase</keyword>
<protein>
    <recommendedName>
        <fullName evidence="6">Zn-dependent hydrolase</fullName>
    </recommendedName>
</protein>
<comment type="cofactor">
    <cofactor evidence="3">
        <name>Zn(2+)</name>
        <dbReference type="ChEBI" id="CHEBI:29105"/>
    </cofactor>
    <text evidence="3">Binds 2 Zn(2+) ions per subunit.</text>
</comment>
<dbReference type="Pfam" id="PF01546">
    <property type="entry name" value="Peptidase_M20"/>
    <property type="match status" value="1"/>
</dbReference>
<feature type="binding site" evidence="3">
    <location>
        <position position="94"/>
    </location>
    <ligand>
        <name>Zn(2+)</name>
        <dbReference type="ChEBI" id="CHEBI:29105"/>
        <label>1</label>
    </ligand>
</feature>
<feature type="binding site" evidence="3">
    <location>
        <position position="129"/>
    </location>
    <ligand>
        <name>Zn(2+)</name>
        <dbReference type="ChEBI" id="CHEBI:29105"/>
        <label>2</label>
    </ligand>
</feature>
<dbReference type="GO" id="GO:0016813">
    <property type="term" value="F:hydrolase activity, acting on carbon-nitrogen (but not peptide) bonds, in linear amidines"/>
    <property type="evidence" value="ECO:0007669"/>
    <property type="project" value="InterPro"/>
</dbReference>
<proteinExistence type="inferred from homology"/>
<dbReference type="SUPFAM" id="SSF55031">
    <property type="entry name" value="Bacterial exopeptidase dimerisation domain"/>
    <property type="match status" value="1"/>
</dbReference>
<dbReference type="NCBIfam" id="NF006769">
    <property type="entry name" value="PRK09290.1-3"/>
    <property type="match status" value="1"/>
</dbReference>
<dbReference type="AlphaFoldDB" id="A0A0N0MAD3"/>
<dbReference type="CDD" id="cd03884">
    <property type="entry name" value="M20_bAS"/>
    <property type="match status" value="1"/>
</dbReference>
<feature type="binding site" evidence="3">
    <location>
        <position position="94"/>
    </location>
    <ligand>
        <name>Zn(2+)</name>
        <dbReference type="ChEBI" id="CHEBI:29105"/>
        <label>2</label>
    </ligand>
</feature>
<dbReference type="Gene3D" id="3.40.630.10">
    <property type="entry name" value="Zn peptidases"/>
    <property type="match status" value="1"/>
</dbReference>
<dbReference type="PIRSF" id="PIRSF001235">
    <property type="entry name" value="Amidase_carbamoylase"/>
    <property type="match status" value="1"/>
</dbReference>
<feature type="binding site" evidence="3">
    <location>
        <position position="83"/>
    </location>
    <ligand>
        <name>Zn(2+)</name>
        <dbReference type="ChEBI" id="CHEBI:29105"/>
        <label>1</label>
    </ligand>
</feature>
<evidence type="ECO:0000256" key="2">
    <source>
        <dbReference type="ARBA" id="ARBA00022801"/>
    </source>
</evidence>
<comment type="similarity">
    <text evidence="1">Belongs to the peptidase M20 family.</text>
</comment>
<keyword evidence="3" id="KW-0479">Metal-binding</keyword>
<keyword evidence="3" id="KW-0862">Zinc</keyword>
<sequence length="411" mass="43650">MPRLAIDPDRLWSDTLTLAQIGALPAGGCDRLALTEADGAARSLLRYWFEQAGLAVSIDPIGNIFGRREGTEPGLAPVFVGSHIDTQSPGGKFDGVLGVLAGLECLRTLDRAGIATRHPIEVVNWTNEEGARFAPGLMGSAVFTGQLDLATAHASRDPAGISVAQALAQIRQLGDAPMGRPVDSYFELHIEQGDRLQQAGRTIGVVEGSEHNCFADVTCLGDNAHAQATPMGQRRNPLAAAAELITAIEAIGHRNAPVGSMGVASLRLWPNNRINIPHRVVFTYSGTHPDSVAMGAMRREITAAAAEISRRTGIAIEVEASPDRPAVDFDPGLADLVEGIAGEQGFSTMRLRSRAGHDAIRMAPWCPTQMIFIPCKDGISHSEYEDCRQDDAAAGSNVLLHALLARANRAG</sequence>
<dbReference type="RefSeq" id="WP_054210157.1">
    <property type="nucleotide sequence ID" value="NZ_LGSZ01000048.1"/>
</dbReference>
<reference evidence="4 5" key="1">
    <citation type="submission" date="2015-07" db="EMBL/GenBank/DDBJ databases">
        <title>Whole genome sequencing of Bosea vaviloviae isolated from cave pool.</title>
        <authorList>
            <person name="Tan N.E.H."/>
            <person name="Lee Y.P."/>
            <person name="Gan H.M."/>
            <person name="Barton H."/>
            <person name="Savka M.A."/>
        </authorList>
    </citation>
    <scope>NUCLEOTIDE SEQUENCE [LARGE SCALE GENOMIC DNA]</scope>
    <source>
        <strain evidence="4 5">SD260</strain>
    </source>
</reference>
<gene>
    <name evidence="4" type="ORF">AE618_16470</name>
</gene>
<dbReference type="PATRIC" id="fig|1526658.3.peg.41"/>
<evidence type="ECO:0000313" key="5">
    <source>
        <dbReference type="Proteomes" id="UP000037822"/>
    </source>
</evidence>
<dbReference type="Gene3D" id="3.30.70.360">
    <property type="match status" value="1"/>
</dbReference>
<name>A0A0N0MAD3_9HYPH</name>
<dbReference type="SUPFAM" id="SSF53187">
    <property type="entry name" value="Zn-dependent exopeptidases"/>
    <property type="match status" value="1"/>
</dbReference>
<evidence type="ECO:0000313" key="4">
    <source>
        <dbReference type="EMBL" id="KPH79504.1"/>
    </source>
</evidence>
<comment type="caution">
    <text evidence="4">The sequence shown here is derived from an EMBL/GenBank/DDBJ whole genome shotgun (WGS) entry which is preliminary data.</text>
</comment>
<dbReference type="InterPro" id="IPR036264">
    <property type="entry name" value="Bact_exopeptidase_dim_dom"/>
</dbReference>
<dbReference type="Proteomes" id="UP000037822">
    <property type="component" value="Unassembled WGS sequence"/>
</dbReference>
<keyword evidence="5" id="KW-1185">Reference proteome</keyword>
<evidence type="ECO:0000256" key="1">
    <source>
        <dbReference type="ARBA" id="ARBA00006153"/>
    </source>
</evidence>
<dbReference type="NCBIfam" id="TIGR01879">
    <property type="entry name" value="hydantase"/>
    <property type="match status" value="1"/>
</dbReference>
<dbReference type="PANTHER" id="PTHR32494">
    <property type="entry name" value="ALLANTOATE DEIMINASE-RELATED"/>
    <property type="match status" value="1"/>
</dbReference>
<evidence type="ECO:0008006" key="6">
    <source>
        <dbReference type="Google" id="ProtNLM"/>
    </source>
</evidence>
<organism evidence="4 5">
    <name type="scientific">Bosea vaviloviae</name>
    <dbReference type="NCBI Taxonomy" id="1526658"/>
    <lineage>
        <taxon>Bacteria</taxon>
        <taxon>Pseudomonadati</taxon>
        <taxon>Pseudomonadota</taxon>
        <taxon>Alphaproteobacteria</taxon>
        <taxon>Hyphomicrobiales</taxon>
        <taxon>Boseaceae</taxon>
        <taxon>Bosea</taxon>
    </lineage>
</organism>
<evidence type="ECO:0000256" key="3">
    <source>
        <dbReference type="PIRSR" id="PIRSR001235-1"/>
    </source>
</evidence>
<dbReference type="InterPro" id="IPR010158">
    <property type="entry name" value="Amidase_Cbmase"/>
</dbReference>
<dbReference type="GO" id="GO:0046872">
    <property type="term" value="F:metal ion binding"/>
    <property type="evidence" value="ECO:0007669"/>
    <property type="project" value="UniProtKB-KW"/>
</dbReference>
<accession>A0A0N0MAD3</accession>
<dbReference type="PANTHER" id="PTHR32494:SF5">
    <property type="entry name" value="ALLANTOATE AMIDOHYDROLASE"/>
    <property type="match status" value="1"/>
</dbReference>